<gene>
    <name evidence="1" type="ORF">PNAL_LOCUS8539</name>
</gene>
<dbReference type="OrthoDB" id="4276527at2759"/>
<proteinExistence type="predicted"/>
<comment type="caution">
    <text evidence="1">The sequence shown here is derived from an EMBL/GenBank/DDBJ whole genome shotgun (WGS) entry which is preliminary data.</text>
</comment>
<dbReference type="EMBL" id="CAJVNV010000566">
    <property type="protein sequence ID" value="CAG8242801.1"/>
    <property type="molecule type" value="Genomic_DNA"/>
</dbReference>
<dbReference type="AlphaFoldDB" id="A0A9W4I8Y9"/>
<evidence type="ECO:0000313" key="2">
    <source>
        <dbReference type="Proteomes" id="UP001153461"/>
    </source>
</evidence>
<dbReference type="Proteomes" id="UP001153461">
    <property type="component" value="Unassembled WGS sequence"/>
</dbReference>
<sequence>MADQTDVLINSFKTLNPFISHPDSLEELLDKIIQPALRTQRTVERIHPNDPFFDRAKNLRQKYKLPQKGFENFQRLLCGIRDFPCILLQNPKNDELEFEEMIAETDSLYWLQEVLNNNGFNLDDIIVIDLFPMLTDTWLEEHPDESPQAIQDMFNLTLDFIHEFKLPIILSCQCFNPSRKTRKTLWASFSHTKIGDLRSSMNGAEFHTVSQFSHMTHTAHVVHGFHPAHLSYDHCEDYIEFWNTTLRTIFHLLFGPYAKYLQRYRAAQSEIELIRSSFQALHRRVTKFDRVHEQGLALDMFENQDEPSILDDWNDLKSTLDPILKKLSPKTPANLLLSAPGLI</sequence>
<protein>
    <submittedName>
        <fullName evidence="1">Uncharacterized protein</fullName>
    </submittedName>
</protein>
<organism evidence="1 2">
    <name type="scientific">Penicillium nalgiovense</name>
    <dbReference type="NCBI Taxonomy" id="60175"/>
    <lineage>
        <taxon>Eukaryota</taxon>
        <taxon>Fungi</taxon>
        <taxon>Dikarya</taxon>
        <taxon>Ascomycota</taxon>
        <taxon>Pezizomycotina</taxon>
        <taxon>Eurotiomycetes</taxon>
        <taxon>Eurotiomycetidae</taxon>
        <taxon>Eurotiales</taxon>
        <taxon>Aspergillaceae</taxon>
        <taxon>Penicillium</taxon>
    </lineage>
</organism>
<reference evidence="1" key="1">
    <citation type="submission" date="2021-07" db="EMBL/GenBank/DDBJ databases">
        <authorList>
            <person name="Branca A.L. A."/>
        </authorList>
    </citation>
    <scope>NUCLEOTIDE SEQUENCE</scope>
</reference>
<name>A0A9W4I8Y9_PENNA</name>
<accession>A0A9W4I8Y9</accession>
<evidence type="ECO:0000313" key="1">
    <source>
        <dbReference type="EMBL" id="CAG8242801.1"/>
    </source>
</evidence>